<keyword evidence="3" id="KW-1185">Reference proteome</keyword>
<evidence type="ECO:0000313" key="3">
    <source>
        <dbReference type="Proteomes" id="UP001597511"/>
    </source>
</evidence>
<sequence length="242" mass="28129">MKKLIVGLKYLSITLATLSLFFVIYSLTTLLWFDTSISFVKSVDNIYKAVATYSELYKFTFIVCAFWVTLRQLEISQSNYNTTLGQVKFVQEDILDKRKKDEKNETLSQCNFFLNDLQISFKELIETEVVSGMPLDWSLLKTLTNSSLKEKCPQLHEKMNAIERPKKNQILITLYKLEAFSSLFIHGNLDKKLGQDIIGYTYSKQVGFLLGLISYFREDTTTAFGLNTIKLFYEWRTDKDEL</sequence>
<keyword evidence="1" id="KW-0812">Transmembrane</keyword>
<protein>
    <recommendedName>
        <fullName evidence="4">Phage abortive infection protein</fullName>
    </recommendedName>
</protein>
<dbReference type="RefSeq" id="WP_386102305.1">
    <property type="nucleotide sequence ID" value="NZ_JBHUOZ010000003.1"/>
</dbReference>
<name>A0ABW6AA35_9BACT</name>
<keyword evidence="1" id="KW-1133">Transmembrane helix</keyword>
<accession>A0ABW6AA35</accession>
<organism evidence="2 3">
    <name type="scientific">Terrimonas rubra</name>
    <dbReference type="NCBI Taxonomy" id="1035890"/>
    <lineage>
        <taxon>Bacteria</taxon>
        <taxon>Pseudomonadati</taxon>
        <taxon>Bacteroidota</taxon>
        <taxon>Chitinophagia</taxon>
        <taxon>Chitinophagales</taxon>
        <taxon>Chitinophagaceae</taxon>
        <taxon>Terrimonas</taxon>
    </lineage>
</organism>
<comment type="caution">
    <text evidence="2">The sequence shown here is derived from an EMBL/GenBank/DDBJ whole genome shotgun (WGS) entry which is preliminary data.</text>
</comment>
<dbReference type="EMBL" id="JBHUOZ010000003">
    <property type="protein sequence ID" value="MFD2921627.1"/>
    <property type="molecule type" value="Genomic_DNA"/>
</dbReference>
<keyword evidence="1" id="KW-0472">Membrane</keyword>
<proteinExistence type="predicted"/>
<evidence type="ECO:0000256" key="1">
    <source>
        <dbReference type="SAM" id="Phobius"/>
    </source>
</evidence>
<feature type="transmembrane region" description="Helical" evidence="1">
    <location>
        <begin position="12"/>
        <end position="33"/>
    </location>
</feature>
<evidence type="ECO:0000313" key="2">
    <source>
        <dbReference type="EMBL" id="MFD2921627.1"/>
    </source>
</evidence>
<gene>
    <name evidence="2" type="ORF">ACFS6H_18050</name>
</gene>
<feature type="transmembrane region" description="Helical" evidence="1">
    <location>
        <begin position="53"/>
        <end position="70"/>
    </location>
</feature>
<dbReference type="Proteomes" id="UP001597511">
    <property type="component" value="Unassembled WGS sequence"/>
</dbReference>
<evidence type="ECO:0008006" key="4">
    <source>
        <dbReference type="Google" id="ProtNLM"/>
    </source>
</evidence>
<reference evidence="3" key="1">
    <citation type="journal article" date="2019" name="Int. J. Syst. Evol. Microbiol.">
        <title>The Global Catalogue of Microorganisms (GCM) 10K type strain sequencing project: providing services to taxonomists for standard genome sequencing and annotation.</title>
        <authorList>
            <consortium name="The Broad Institute Genomics Platform"/>
            <consortium name="The Broad Institute Genome Sequencing Center for Infectious Disease"/>
            <person name="Wu L."/>
            <person name="Ma J."/>
        </authorList>
    </citation>
    <scope>NUCLEOTIDE SEQUENCE [LARGE SCALE GENOMIC DNA]</scope>
    <source>
        <strain evidence="3">KCTC 23299</strain>
    </source>
</reference>